<dbReference type="SUPFAM" id="SSF50182">
    <property type="entry name" value="Sm-like ribonucleoproteins"/>
    <property type="match status" value="1"/>
</dbReference>
<dbReference type="Gene3D" id="2.30.30.60">
    <property type="match status" value="1"/>
</dbReference>
<dbReference type="RefSeq" id="WP_311684709.1">
    <property type="nucleotide sequence ID" value="NZ_JAVRHM010000011.1"/>
</dbReference>
<evidence type="ECO:0000256" key="5">
    <source>
        <dbReference type="ARBA" id="ARBA00022989"/>
    </source>
</evidence>
<evidence type="ECO:0000256" key="1">
    <source>
        <dbReference type="ARBA" id="ARBA00004651"/>
    </source>
</evidence>
<evidence type="ECO:0000256" key="2">
    <source>
        <dbReference type="ARBA" id="ARBA00008017"/>
    </source>
</evidence>
<evidence type="ECO:0000313" key="10">
    <source>
        <dbReference type="Proteomes" id="UP001261624"/>
    </source>
</evidence>
<evidence type="ECO:0000256" key="7">
    <source>
        <dbReference type="SAM" id="Phobius"/>
    </source>
</evidence>
<protein>
    <submittedName>
        <fullName evidence="9">Mechanosensitive ion channel family protein</fullName>
    </submittedName>
</protein>
<comment type="caution">
    <text evidence="9">The sequence shown here is derived from an EMBL/GenBank/DDBJ whole genome shotgun (WGS) entry which is preliminary data.</text>
</comment>
<dbReference type="PANTHER" id="PTHR30221">
    <property type="entry name" value="SMALL-CONDUCTANCE MECHANOSENSITIVE CHANNEL"/>
    <property type="match status" value="1"/>
</dbReference>
<dbReference type="Pfam" id="PF00924">
    <property type="entry name" value="MS_channel_2nd"/>
    <property type="match status" value="1"/>
</dbReference>
<gene>
    <name evidence="9" type="ORF">RM549_10995</name>
</gene>
<dbReference type="InterPro" id="IPR006685">
    <property type="entry name" value="MscS_channel_2nd"/>
</dbReference>
<comment type="similarity">
    <text evidence="2">Belongs to the MscS (TC 1.A.23) family.</text>
</comment>
<accession>A0ABU3E3Q2</accession>
<feature type="transmembrane region" description="Helical" evidence="7">
    <location>
        <begin position="42"/>
        <end position="62"/>
    </location>
</feature>
<dbReference type="Gene3D" id="1.10.287.1260">
    <property type="match status" value="1"/>
</dbReference>
<evidence type="ECO:0000256" key="3">
    <source>
        <dbReference type="ARBA" id="ARBA00022475"/>
    </source>
</evidence>
<dbReference type="InterPro" id="IPR023408">
    <property type="entry name" value="MscS_beta-dom_sf"/>
</dbReference>
<dbReference type="Proteomes" id="UP001261624">
    <property type="component" value="Unassembled WGS sequence"/>
</dbReference>
<keyword evidence="5 7" id="KW-1133">Transmembrane helix</keyword>
<evidence type="ECO:0000256" key="4">
    <source>
        <dbReference type="ARBA" id="ARBA00022692"/>
    </source>
</evidence>
<dbReference type="InterPro" id="IPR011014">
    <property type="entry name" value="MscS_channel_TM-2"/>
</dbReference>
<sequence>MKNQDQAEAQEIKEILQNKKVQEAVKQSSGGKQENEKERSSALGVTAIIFLLCCSLYILVQYQIIPIPLTYVPLAQRILMALMFIAIILVINRLLKKILNRRIEDKSTVYNLKNIINLFSIIFIFIIALSLLFANWYATVVSFGVGSLILGLALQNTFTSFFGWIYLLIRKPYEVGDRIKIGSAYGDVIRVGYLDTTLWEFRGDYLSGDHPSGRIIKFTNSKVFSEYIYNYSWPLFPFIWNELKLYISYDSDLLFTTNTIKKIAEEEIGEAMTRRVKRYKKILADTLVEQLEVRERPSVILKAHENSWIEVTVRYLVNPKTSGKVKTRLFGNILKELKEHPEKVRFPN</sequence>
<keyword evidence="3" id="KW-1003">Cell membrane</keyword>
<evidence type="ECO:0000259" key="8">
    <source>
        <dbReference type="Pfam" id="PF00924"/>
    </source>
</evidence>
<feature type="transmembrane region" description="Helical" evidence="7">
    <location>
        <begin position="115"/>
        <end position="137"/>
    </location>
</feature>
<keyword evidence="6 7" id="KW-0472">Membrane</keyword>
<dbReference type="InterPro" id="IPR011066">
    <property type="entry name" value="MscS_channel_C_sf"/>
</dbReference>
<dbReference type="SUPFAM" id="SSF82689">
    <property type="entry name" value="Mechanosensitive channel protein MscS (YggB), C-terminal domain"/>
    <property type="match status" value="1"/>
</dbReference>
<comment type="subcellular location">
    <subcellularLocation>
        <location evidence="1">Cell membrane</location>
        <topology evidence="1">Multi-pass membrane protein</topology>
    </subcellularLocation>
</comment>
<dbReference type="SUPFAM" id="SSF82861">
    <property type="entry name" value="Mechanosensitive channel protein MscS (YggB), transmembrane region"/>
    <property type="match status" value="1"/>
</dbReference>
<name>A0ABU3E3Q2_9FLAO</name>
<keyword evidence="4 7" id="KW-0812">Transmembrane</keyword>
<organism evidence="9 10">
    <name type="scientific">Autumnicola patrickiae</name>
    <dbReference type="NCBI Taxonomy" id="3075591"/>
    <lineage>
        <taxon>Bacteria</taxon>
        <taxon>Pseudomonadati</taxon>
        <taxon>Bacteroidota</taxon>
        <taxon>Flavobacteriia</taxon>
        <taxon>Flavobacteriales</taxon>
        <taxon>Flavobacteriaceae</taxon>
        <taxon>Autumnicola</taxon>
    </lineage>
</organism>
<dbReference type="EMBL" id="JAVRHM010000011">
    <property type="protein sequence ID" value="MDT0690314.1"/>
    <property type="molecule type" value="Genomic_DNA"/>
</dbReference>
<dbReference type="InterPro" id="IPR045275">
    <property type="entry name" value="MscS_archaea/bacteria_type"/>
</dbReference>
<dbReference type="InterPro" id="IPR010920">
    <property type="entry name" value="LSM_dom_sf"/>
</dbReference>
<feature type="domain" description="Mechanosensitive ion channel MscS" evidence="8">
    <location>
        <begin position="156"/>
        <end position="206"/>
    </location>
</feature>
<feature type="transmembrane region" description="Helical" evidence="7">
    <location>
        <begin position="143"/>
        <end position="169"/>
    </location>
</feature>
<evidence type="ECO:0000256" key="6">
    <source>
        <dbReference type="ARBA" id="ARBA00023136"/>
    </source>
</evidence>
<proteinExistence type="inferred from homology"/>
<reference evidence="9 10" key="1">
    <citation type="submission" date="2023-09" db="EMBL/GenBank/DDBJ databases">
        <authorList>
            <person name="Rey-Velasco X."/>
        </authorList>
    </citation>
    <scope>NUCLEOTIDE SEQUENCE [LARGE SCALE GENOMIC DNA]</scope>
    <source>
        <strain evidence="9 10">F188</strain>
    </source>
</reference>
<keyword evidence="10" id="KW-1185">Reference proteome</keyword>
<evidence type="ECO:0000313" key="9">
    <source>
        <dbReference type="EMBL" id="MDT0690314.1"/>
    </source>
</evidence>
<feature type="transmembrane region" description="Helical" evidence="7">
    <location>
        <begin position="74"/>
        <end position="95"/>
    </location>
</feature>
<dbReference type="PANTHER" id="PTHR30221:SF1">
    <property type="entry name" value="SMALL-CONDUCTANCE MECHANOSENSITIVE CHANNEL"/>
    <property type="match status" value="1"/>
</dbReference>